<accession>A0A0A8ZIQ1</accession>
<organism evidence="2">
    <name type="scientific">Arundo donax</name>
    <name type="common">Giant reed</name>
    <name type="synonym">Donax arundinaceus</name>
    <dbReference type="NCBI Taxonomy" id="35708"/>
    <lineage>
        <taxon>Eukaryota</taxon>
        <taxon>Viridiplantae</taxon>
        <taxon>Streptophyta</taxon>
        <taxon>Embryophyta</taxon>
        <taxon>Tracheophyta</taxon>
        <taxon>Spermatophyta</taxon>
        <taxon>Magnoliopsida</taxon>
        <taxon>Liliopsida</taxon>
        <taxon>Poales</taxon>
        <taxon>Poaceae</taxon>
        <taxon>PACMAD clade</taxon>
        <taxon>Arundinoideae</taxon>
        <taxon>Arundineae</taxon>
        <taxon>Arundo</taxon>
    </lineage>
</organism>
<reference evidence="2" key="2">
    <citation type="journal article" date="2015" name="Data Brief">
        <title>Shoot transcriptome of the giant reed, Arundo donax.</title>
        <authorList>
            <person name="Barrero R.A."/>
            <person name="Guerrero F.D."/>
            <person name="Moolhuijzen P."/>
            <person name="Goolsby J.A."/>
            <person name="Tidwell J."/>
            <person name="Bellgard S.E."/>
            <person name="Bellgard M.I."/>
        </authorList>
    </citation>
    <scope>NUCLEOTIDE SEQUENCE</scope>
    <source>
        <tissue evidence="2">Shoot tissue taken approximately 20 cm above the soil surface</tissue>
    </source>
</reference>
<name>A0A0A8ZIQ1_ARUDO</name>
<feature type="transmembrane region" description="Helical" evidence="1">
    <location>
        <begin position="20"/>
        <end position="40"/>
    </location>
</feature>
<dbReference type="AlphaFoldDB" id="A0A0A8ZIQ1"/>
<evidence type="ECO:0000313" key="2">
    <source>
        <dbReference type="EMBL" id="JAD34752.1"/>
    </source>
</evidence>
<dbReference type="EMBL" id="GBRH01263143">
    <property type="protein sequence ID" value="JAD34752.1"/>
    <property type="molecule type" value="Transcribed_RNA"/>
</dbReference>
<sequence length="57" mass="6221">MEKLLLQAPWKRISAAYFEVQVYLLLVGLSPTAASIVYLLSIGLSSKITLAVLQSVL</sequence>
<keyword evidence="1" id="KW-1133">Transmembrane helix</keyword>
<reference evidence="2" key="1">
    <citation type="submission" date="2014-09" db="EMBL/GenBank/DDBJ databases">
        <authorList>
            <person name="Magalhaes I.L.F."/>
            <person name="Oliveira U."/>
            <person name="Santos F.R."/>
            <person name="Vidigal T.H.D.A."/>
            <person name="Brescovit A.D."/>
            <person name="Santos A.J."/>
        </authorList>
    </citation>
    <scope>NUCLEOTIDE SEQUENCE</scope>
    <source>
        <tissue evidence="2">Shoot tissue taken approximately 20 cm above the soil surface</tissue>
    </source>
</reference>
<evidence type="ECO:0000256" key="1">
    <source>
        <dbReference type="SAM" id="Phobius"/>
    </source>
</evidence>
<keyword evidence="1" id="KW-0812">Transmembrane</keyword>
<keyword evidence="1" id="KW-0472">Membrane</keyword>
<proteinExistence type="predicted"/>
<protein>
    <submittedName>
        <fullName evidence="2">Uncharacterized protein</fullName>
    </submittedName>
</protein>